<accession>A0ABR7AV32</accession>
<keyword evidence="7" id="KW-1185">Reference proteome</keyword>
<proteinExistence type="inferred from homology"/>
<comment type="caution">
    <text evidence="6">The sequence shown here is derived from an EMBL/GenBank/DDBJ whole genome shotgun (WGS) entry which is preliminary data.</text>
</comment>
<evidence type="ECO:0000256" key="5">
    <source>
        <dbReference type="HAMAP-Rule" id="MF_00299"/>
    </source>
</evidence>
<dbReference type="PANTHER" id="PTHR12684">
    <property type="entry name" value="PUTATIVE PHOSPHOTRANSFERASE"/>
    <property type="match status" value="1"/>
</dbReference>
<evidence type="ECO:0000256" key="2">
    <source>
        <dbReference type="ARBA" id="ARBA00022679"/>
    </source>
</evidence>
<dbReference type="InterPro" id="IPR022928">
    <property type="entry name" value="RNA_2'-PTrans_KptA"/>
</dbReference>
<evidence type="ECO:0000256" key="1">
    <source>
        <dbReference type="ARBA" id="ARBA00009836"/>
    </source>
</evidence>
<evidence type="ECO:0000256" key="4">
    <source>
        <dbReference type="ARBA" id="ARBA00025212"/>
    </source>
</evidence>
<keyword evidence="2 5" id="KW-0808">Transferase</keyword>
<dbReference type="SUPFAM" id="SSF56399">
    <property type="entry name" value="ADP-ribosylation"/>
    <property type="match status" value="1"/>
</dbReference>
<evidence type="ECO:0000256" key="3">
    <source>
        <dbReference type="ARBA" id="ARBA00023027"/>
    </source>
</evidence>
<dbReference type="Pfam" id="PF01885">
    <property type="entry name" value="PTS_2-RNA"/>
    <property type="match status" value="1"/>
</dbReference>
<gene>
    <name evidence="5" type="primary">kptA</name>
    <name evidence="6" type="ORF">H8S59_03200</name>
</gene>
<evidence type="ECO:0000313" key="6">
    <source>
        <dbReference type="EMBL" id="MBC3948774.1"/>
    </source>
</evidence>
<dbReference type="EMBL" id="JACONW010000007">
    <property type="protein sequence ID" value="MBC3948774.1"/>
    <property type="molecule type" value="Genomic_DNA"/>
</dbReference>
<dbReference type="NCBIfam" id="NF002014">
    <property type="entry name" value="PRK00819.1-4"/>
    <property type="match status" value="1"/>
</dbReference>
<dbReference type="Proteomes" id="UP000651852">
    <property type="component" value="Unassembled WGS sequence"/>
</dbReference>
<dbReference type="Gene3D" id="1.10.10.970">
    <property type="entry name" value="RNA 2'-phosphotransferase, Tpt1/KptA family, N-terminal domain"/>
    <property type="match status" value="1"/>
</dbReference>
<comment type="function">
    <text evidence="4 5">Removes the 2'-phosphate from RNA via an intermediate in which the phosphate is ADP-ribosylated by NAD followed by a presumed transesterification to release the RNA and generate ADP-ribose 1''-2''-cyclic phosphate (APPR&gt;P). May function as an ADP-ribosylase.</text>
</comment>
<evidence type="ECO:0000313" key="7">
    <source>
        <dbReference type="Proteomes" id="UP000651852"/>
    </source>
</evidence>
<dbReference type="EC" id="2.7.1.-" evidence="5"/>
<protein>
    <recommendedName>
        <fullName evidence="5">Probable RNA 2'-phosphotransferase</fullName>
        <ecNumber evidence="5">2.7.1.-</ecNumber>
    </recommendedName>
</protein>
<name>A0ABR7AV32_9PSED</name>
<organism evidence="6 7">
    <name type="scientific">Pseudomonas folii</name>
    <dbReference type="NCBI Taxonomy" id="2762593"/>
    <lineage>
        <taxon>Bacteria</taxon>
        <taxon>Pseudomonadati</taxon>
        <taxon>Pseudomonadota</taxon>
        <taxon>Gammaproteobacteria</taxon>
        <taxon>Pseudomonadales</taxon>
        <taxon>Pseudomonadaceae</taxon>
        <taxon>Pseudomonas</taxon>
    </lineage>
</organism>
<comment type="similarity">
    <text evidence="1 5">Belongs to the KptA/TPT1 family.</text>
</comment>
<keyword evidence="3 5" id="KW-0520">NAD</keyword>
<dbReference type="HAMAP" id="MF_00299">
    <property type="entry name" value="KptA"/>
    <property type="match status" value="1"/>
</dbReference>
<sequence>MGVFQCGIKTDTLARSRFAKNNNAPEHDEIRTFSLNKKQRDDLSKFLSYVLRHGPESIGLTLDRDGWADIGNLIESAGQHGQTFDRPMLIEVVDTNEKKRFTVSEDGQRIRAAQGHSTALVQLQHDEKVPPAVLYHGTAERFMASIEAQGLIPGGRHHVHLSEHQETAVEVGKRYGKPVLLTVDTQAMRKAGMQFFQADNGVWLVESVPVEFLSRTSVESWLR</sequence>
<dbReference type="InterPro" id="IPR042081">
    <property type="entry name" value="RNA_2'-PTrans_C"/>
</dbReference>
<dbReference type="Gene3D" id="3.20.170.30">
    <property type="match status" value="1"/>
</dbReference>
<dbReference type="InterPro" id="IPR002745">
    <property type="entry name" value="Ptrans_KptA/Tpt1"/>
</dbReference>
<dbReference type="InterPro" id="IPR042080">
    <property type="entry name" value="RNA_2'-PTrans_N"/>
</dbReference>
<dbReference type="PANTHER" id="PTHR12684:SF2">
    <property type="entry name" value="TRNA 2'-PHOSPHOTRANSFERASE 1"/>
    <property type="match status" value="1"/>
</dbReference>
<reference evidence="6 7" key="1">
    <citation type="submission" date="2020-08" db="EMBL/GenBank/DDBJ databases">
        <title>Putative novel bacterial strains isolated from necrotic wheat leaf tissues caused by Xanthomonas translucens.</title>
        <authorList>
            <person name="Tambong J.T."/>
        </authorList>
    </citation>
    <scope>NUCLEOTIDE SEQUENCE [LARGE SCALE GENOMIC DNA]</scope>
    <source>
        <strain evidence="6 7">DOAB 1069</strain>
    </source>
</reference>